<organism evidence="2">
    <name type="scientific">Methanotorris igneus (strain DSM 5666 / JCM 11834 / Kol 5)</name>
    <dbReference type="NCBI Taxonomy" id="880724"/>
    <lineage>
        <taxon>Archaea</taxon>
        <taxon>Methanobacteriati</taxon>
        <taxon>Methanobacteriota</taxon>
        <taxon>Methanomada group</taxon>
        <taxon>Methanococci</taxon>
        <taxon>Methanococcales</taxon>
        <taxon>Methanocaldococcaceae</taxon>
        <taxon>Methanotorris</taxon>
    </lineage>
</organism>
<sequence>MNKRKFLFLTFEGFTYSQKESIAPDVENIQVIGYSEGKDEYEAFNNFVLRNSWILDTGFNEIICIEVKQAISEGKRFYLEEFRSLSSQKLHTPI</sequence>
<dbReference type="KEGG" id="mig:Metig_0667"/>
<evidence type="ECO:0000313" key="2">
    <source>
        <dbReference type="Proteomes" id="UP000009227"/>
    </source>
</evidence>
<dbReference type="OrthoDB" id="98570at2157"/>
<dbReference type="EMBL" id="CP002737">
    <property type="protein sequence ID" value="AEF96217.1"/>
    <property type="molecule type" value="Genomic_DNA"/>
</dbReference>
<dbReference type="GeneID" id="10643507"/>
<dbReference type="STRING" id="880724.Metig_0667"/>
<dbReference type="AlphaFoldDB" id="F6BCK6"/>
<reference evidence="1 2" key="1">
    <citation type="submission" date="2011-05" db="EMBL/GenBank/DDBJ databases">
        <title>Complete sequence of Methanotorris igneus Kol 5.</title>
        <authorList>
            <consortium name="US DOE Joint Genome Institute"/>
            <person name="Lucas S."/>
            <person name="Han J."/>
            <person name="Lapidus A."/>
            <person name="Cheng J.-F."/>
            <person name="Goodwin L."/>
            <person name="Pitluck S."/>
            <person name="Peters L."/>
            <person name="Mikhailova N."/>
            <person name="Chertkov O."/>
            <person name="Han C."/>
            <person name="Tapia R."/>
            <person name="Land M."/>
            <person name="Hauser L."/>
            <person name="Kyrpides N."/>
            <person name="Ivanova N."/>
            <person name="Pagani I."/>
            <person name="Sieprawska-Lupa M."/>
            <person name="Whitman W."/>
            <person name="Woyke T."/>
        </authorList>
    </citation>
    <scope>NUCLEOTIDE SEQUENCE [LARGE SCALE GENOMIC DNA]</scope>
    <source>
        <strain evidence="2">DSM 5666 / JCM 11834 / Kol 5</strain>
    </source>
</reference>
<dbReference type="HOGENOM" id="CLU_2565514_0_0_2"/>
<name>F6BCK6_METIK</name>
<dbReference type="Proteomes" id="UP000009227">
    <property type="component" value="Chromosome"/>
</dbReference>
<proteinExistence type="predicted"/>
<gene>
    <name evidence="1" type="ordered locus">Metig_0667</name>
</gene>
<dbReference type="RefSeq" id="WP_013798820.1">
    <property type="nucleotide sequence ID" value="NC_015562.1"/>
</dbReference>
<accession>F6BCK6</accession>
<keyword evidence="2" id="KW-1185">Reference proteome</keyword>
<protein>
    <submittedName>
        <fullName evidence="1">Uncharacterized protein</fullName>
    </submittedName>
</protein>
<evidence type="ECO:0000313" key="1">
    <source>
        <dbReference type="EMBL" id="AEF96217.1"/>
    </source>
</evidence>